<keyword evidence="1" id="KW-0472">Membrane</keyword>
<evidence type="ECO:0000256" key="1">
    <source>
        <dbReference type="SAM" id="Phobius"/>
    </source>
</evidence>
<gene>
    <name evidence="2" type="ORF">BKG76_21095</name>
</gene>
<feature type="transmembrane region" description="Helical" evidence="1">
    <location>
        <begin position="23"/>
        <end position="43"/>
    </location>
</feature>
<dbReference type="OrthoDB" id="4753348at2"/>
<sequence>MTTFERAADQVRSLDVAAVASPAYKLLALGIGTAVFLVTLMVVASMSTALFSASAVASLVWLTGSLIH</sequence>
<organism evidence="2 3">
    <name type="scientific">Mycobacteroides franklinii</name>
    <dbReference type="NCBI Taxonomy" id="948102"/>
    <lineage>
        <taxon>Bacteria</taxon>
        <taxon>Bacillati</taxon>
        <taxon>Actinomycetota</taxon>
        <taxon>Actinomycetes</taxon>
        <taxon>Mycobacteriales</taxon>
        <taxon>Mycobacteriaceae</taxon>
        <taxon>Mycobacteroides</taxon>
    </lineage>
</organism>
<feature type="transmembrane region" description="Helical" evidence="1">
    <location>
        <begin position="50"/>
        <end position="67"/>
    </location>
</feature>
<keyword evidence="1" id="KW-0812">Transmembrane</keyword>
<dbReference type="GeneID" id="57169321"/>
<dbReference type="EMBL" id="MLIK01000024">
    <property type="protein sequence ID" value="OHU18998.1"/>
    <property type="molecule type" value="Genomic_DNA"/>
</dbReference>
<name>A0A1S1L868_9MYCO</name>
<evidence type="ECO:0000313" key="3">
    <source>
        <dbReference type="Proteomes" id="UP000179616"/>
    </source>
</evidence>
<dbReference type="STRING" id="948102.BKG76_21095"/>
<comment type="caution">
    <text evidence="2">The sequence shown here is derived from an EMBL/GenBank/DDBJ whole genome shotgun (WGS) entry which is preliminary data.</text>
</comment>
<evidence type="ECO:0000313" key="2">
    <source>
        <dbReference type="EMBL" id="OHU18998.1"/>
    </source>
</evidence>
<dbReference type="RefSeq" id="WP_070939650.1">
    <property type="nucleotide sequence ID" value="NZ_JYKC01000021.1"/>
</dbReference>
<dbReference type="AlphaFoldDB" id="A0A1S1L868"/>
<protein>
    <submittedName>
        <fullName evidence="2">Uncharacterized protein</fullName>
    </submittedName>
</protein>
<reference evidence="2 3" key="1">
    <citation type="submission" date="2016-10" db="EMBL/GenBank/DDBJ databases">
        <title>Evaluation of Human, Veterinary and Environmental Mycobacterium chelonae Isolates by Core Genome Phylogenomic Analysis, Targeted Gene Comparison, and Anti-microbial Susceptibility Patterns: A Tale of Mistaken Identities.</title>
        <authorList>
            <person name="Fogelson S.B."/>
            <person name="Camus A.C."/>
            <person name="Lorenz W."/>
            <person name="Vasireddy R."/>
            <person name="Vasireddy S."/>
            <person name="Smith T."/>
            <person name="Brown-Elliott B.A."/>
            <person name="Wallace R.J.Jr."/>
            <person name="Hasan N.A."/>
            <person name="Reischl U."/>
            <person name="Sanchez S."/>
        </authorList>
    </citation>
    <scope>NUCLEOTIDE SEQUENCE [LARGE SCALE GENOMIC DNA]</scope>
    <source>
        <strain evidence="2 3">1559</strain>
    </source>
</reference>
<accession>A0A1S1L868</accession>
<dbReference type="Proteomes" id="UP000179616">
    <property type="component" value="Unassembled WGS sequence"/>
</dbReference>
<proteinExistence type="predicted"/>
<keyword evidence="1" id="KW-1133">Transmembrane helix</keyword>